<proteinExistence type="predicted"/>
<feature type="region of interest" description="Disordered" evidence="1">
    <location>
        <begin position="303"/>
        <end position="327"/>
    </location>
</feature>
<keyword evidence="2" id="KW-0472">Membrane</keyword>
<dbReference type="EMBL" id="BRXU01000004">
    <property type="protein sequence ID" value="GLC51360.1"/>
    <property type="molecule type" value="Genomic_DNA"/>
</dbReference>
<sequence>MQSLPSTSGRPAVAQTWLRARMPTSCLTFKAFRRQCPALIANLRERQAPCKPTEHNPEHGHGLRDLATIVAMSSMLWPAGLASAAEAGVAYNPTGGDEFLKNLAGVAYILLVGIFLFRLFRKRAAKAKTERIAGQVSVGPSFFDELREKVGAPKRGKATPLNAFLGCCQALALAYGLWFFSTKVQGVIEGQSLPDGYTARNIAITVRTIILGLCYLATFIFAANGVGLAGLSLQLLLFPGSVVDDEEQEDDVEASRGPQLPKVRITSRPDELRAAFSVAERLGKQEAQKAAATAATSTGASTAAASASADGAAGEGASGPASSTEAK</sequence>
<organism evidence="3 4">
    <name type="scientific">Pleodorina starrii</name>
    <dbReference type="NCBI Taxonomy" id="330485"/>
    <lineage>
        <taxon>Eukaryota</taxon>
        <taxon>Viridiplantae</taxon>
        <taxon>Chlorophyta</taxon>
        <taxon>core chlorophytes</taxon>
        <taxon>Chlorophyceae</taxon>
        <taxon>CS clade</taxon>
        <taxon>Chlamydomonadales</taxon>
        <taxon>Volvocaceae</taxon>
        <taxon>Pleodorina</taxon>
    </lineage>
</organism>
<protein>
    <submittedName>
        <fullName evidence="3">Uncharacterized protein</fullName>
    </submittedName>
</protein>
<dbReference type="GO" id="GO:0009535">
    <property type="term" value="C:chloroplast thylakoid membrane"/>
    <property type="evidence" value="ECO:0007669"/>
    <property type="project" value="TreeGrafter"/>
</dbReference>
<gene>
    <name evidence="3" type="primary">PLEST004656</name>
    <name evidence="3" type="ORF">PLESTB_000494000</name>
</gene>
<dbReference type="OrthoDB" id="5296at2759"/>
<dbReference type="PANTHER" id="PTHR35733">
    <property type="entry name" value="OS02G0307800 PROTEIN"/>
    <property type="match status" value="1"/>
</dbReference>
<dbReference type="AlphaFoldDB" id="A0A9W6F0I2"/>
<dbReference type="PANTHER" id="PTHR35733:SF1">
    <property type="entry name" value="OS02G0307800 PROTEIN"/>
    <property type="match status" value="1"/>
</dbReference>
<keyword evidence="2" id="KW-0812">Transmembrane</keyword>
<feature type="compositionally biased region" description="Low complexity" evidence="1">
    <location>
        <begin position="318"/>
        <end position="327"/>
    </location>
</feature>
<accession>A0A9W6F0I2</accession>
<feature type="transmembrane region" description="Helical" evidence="2">
    <location>
        <begin position="66"/>
        <end position="91"/>
    </location>
</feature>
<feature type="transmembrane region" description="Helical" evidence="2">
    <location>
        <begin position="201"/>
        <end position="223"/>
    </location>
</feature>
<name>A0A9W6F0I2_9CHLO</name>
<keyword evidence="2" id="KW-1133">Transmembrane helix</keyword>
<evidence type="ECO:0000256" key="1">
    <source>
        <dbReference type="SAM" id="MobiDB-lite"/>
    </source>
</evidence>
<keyword evidence="4" id="KW-1185">Reference proteome</keyword>
<comment type="caution">
    <text evidence="3">The sequence shown here is derived from an EMBL/GenBank/DDBJ whole genome shotgun (WGS) entry which is preliminary data.</text>
</comment>
<feature type="compositionally biased region" description="Low complexity" evidence="1">
    <location>
        <begin position="303"/>
        <end position="312"/>
    </location>
</feature>
<dbReference type="Proteomes" id="UP001165080">
    <property type="component" value="Unassembled WGS sequence"/>
</dbReference>
<evidence type="ECO:0000313" key="3">
    <source>
        <dbReference type="EMBL" id="GLC51360.1"/>
    </source>
</evidence>
<evidence type="ECO:0000256" key="2">
    <source>
        <dbReference type="SAM" id="Phobius"/>
    </source>
</evidence>
<evidence type="ECO:0000313" key="4">
    <source>
        <dbReference type="Proteomes" id="UP001165080"/>
    </source>
</evidence>
<dbReference type="InterPro" id="IPR021434">
    <property type="entry name" value="DUF3082"/>
</dbReference>
<feature type="transmembrane region" description="Helical" evidence="2">
    <location>
        <begin position="103"/>
        <end position="120"/>
    </location>
</feature>
<dbReference type="Pfam" id="PF11282">
    <property type="entry name" value="DUF3082"/>
    <property type="match status" value="1"/>
</dbReference>
<reference evidence="3 4" key="1">
    <citation type="journal article" date="2023" name="Commun. Biol.">
        <title>Reorganization of the ancestral sex-determining regions during the evolution of trioecy in Pleodorina starrii.</title>
        <authorList>
            <person name="Takahashi K."/>
            <person name="Suzuki S."/>
            <person name="Kawai-Toyooka H."/>
            <person name="Yamamoto K."/>
            <person name="Hamaji T."/>
            <person name="Ootsuki R."/>
            <person name="Yamaguchi H."/>
            <person name="Kawachi M."/>
            <person name="Higashiyama T."/>
            <person name="Nozaki H."/>
        </authorList>
    </citation>
    <scope>NUCLEOTIDE SEQUENCE [LARGE SCALE GENOMIC DNA]</scope>
    <source>
        <strain evidence="3 4">NIES-4479</strain>
    </source>
</reference>